<gene>
    <name evidence="2" type="ORF">J41TS12_02330</name>
</gene>
<dbReference type="GO" id="GO:0000166">
    <property type="term" value="F:nucleotide binding"/>
    <property type="evidence" value="ECO:0007669"/>
    <property type="project" value="InterPro"/>
</dbReference>
<dbReference type="EMBL" id="BORR01000001">
    <property type="protein sequence ID" value="GIO35372.1"/>
    <property type="molecule type" value="Genomic_DNA"/>
</dbReference>
<feature type="domain" description="Gfo/Idh/MocA-like oxidoreductase N-terminal" evidence="1">
    <location>
        <begin position="14"/>
        <end position="119"/>
    </location>
</feature>
<dbReference type="SUPFAM" id="SSF51735">
    <property type="entry name" value="NAD(P)-binding Rossmann-fold domains"/>
    <property type="match status" value="1"/>
</dbReference>
<reference evidence="2 3" key="1">
    <citation type="submission" date="2021-03" db="EMBL/GenBank/DDBJ databases">
        <title>Antimicrobial resistance genes in bacteria isolated from Japanese honey, and their potential for conferring macrolide and lincosamide resistance in the American foulbrood pathogen Paenibacillus larvae.</title>
        <authorList>
            <person name="Okamoto M."/>
            <person name="Kumagai M."/>
            <person name="Kanamori H."/>
            <person name="Takamatsu D."/>
        </authorList>
    </citation>
    <scope>NUCLEOTIDE SEQUENCE [LARGE SCALE GENOMIC DNA]</scope>
    <source>
        <strain evidence="2 3">J41TS12</strain>
    </source>
</reference>
<evidence type="ECO:0000259" key="1">
    <source>
        <dbReference type="Pfam" id="PF01408"/>
    </source>
</evidence>
<dbReference type="InterPro" id="IPR036291">
    <property type="entry name" value="NAD(P)-bd_dom_sf"/>
</dbReference>
<dbReference type="RefSeq" id="WP_212937805.1">
    <property type="nucleotide sequence ID" value="NZ_BORR01000001.1"/>
</dbReference>
<keyword evidence="3" id="KW-1185">Reference proteome</keyword>
<proteinExistence type="predicted"/>
<name>A0A919XLU3_9BACL</name>
<sequence>MQEVIAAGQGKHTFGILGGGWRSEFYLRIAKALPELFEIGEMWMRDSRKAREMELKWGVKATSDLEGFLSRRAFDFAVVSLSRSAAPEYLIRLSEAGIPVLTETPPADSLEGLRYLYQRTHSGQGIQVAEQFIRQPLHAARLAVVKSGMLGGVSHVQVSAGHGYHGISLIRRLLGVGFEEAEISGEQLISPIIQGPGRAGPPSQELLVDSRQDIALLKFGGKSAVYDFSYDQYFSAIRRNRVLIRGYRGELEGTEIRYLKDYRTPVTIQMQRMDAGHAGDLEGYYHKGILAGGEWVYQNPFPGARLSDEELAMASCLLDMAAYTAGGPAFYSLAEACQDQYLSLLMGEAIRSGQTLISERQVWAKL</sequence>
<dbReference type="AlphaFoldDB" id="A0A919XLU3"/>
<dbReference type="Proteomes" id="UP000681162">
    <property type="component" value="Unassembled WGS sequence"/>
</dbReference>
<evidence type="ECO:0000313" key="3">
    <source>
        <dbReference type="Proteomes" id="UP000681162"/>
    </source>
</evidence>
<dbReference type="InterPro" id="IPR000683">
    <property type="entry name" value="Gfo/Idh/MocA-like_OxRdtase_N"/>
</dbReference>
<comment type="caution">
    <text evidence="2">The sequence shown here is derived from an EMBL/GenBank/DDBJ whole genome shotgun (WGS) entry which is preliminary data.</text>
</comment>
<protein>
    <recommendedName>
        <fullName evidence="1">Gfo/Idh/MocA-like oxidoreductase N-terminal domain-containing protein</fullName>
    </recommendedName>
</protein>
<evidence type="ECO:0000313" key="2">
    <source>
        <dbReference type="EMBL" id="GIO35372.1"/>
    </source>
</evidence>
<accession>A0A919XLU3</accession>
<organism evidence="2 3">
    <name type="scientific">Paenibacillus antibioticophila</name>
    <dbReference type="NCBI Taxonomy" id="1274374"/>
    <lineage>
        <taxon>Bacteria</taxon>
        <taxon>Bacillati</taxon>
        <taxon>Bacillota</taxon>
        <taxon>Bacilli</taxon>
        <taxon>Bacillales</taxon>
        <taxon>Paenibacillaceae</taxon>
        <taxon>Paenibacillus</taxon>
    </lineage>
</organism>
<dbReference type="Pfam" id="PF01408">
    <property type="entry name" value="GFO_IDH_MocA"/>
    <property type="match status" value="1"/>
</dbReference>
<dbReference type="Gene3D" id="3.40.50.720">
    <property type="entry name" value="NAD(P)-binding Rossmann-like Domain"/>
    <property type="match status" value="1"/>
</dbReference>